<keyword evidence="1" id="KW-0812">Transmembrane</keyword>
<keyword evidence="1" id="KW-1133">Transmembrane helix</keyword>
<feature type="transmembrane region" description="Helical" evidence="1">
    <location>
        <begin position="178"/>
        <end position="197"/>
    </location>
</feature>
<protein>
    <submittedName>
        <fullName evidence="2">Uncharacterized protein</fullName>
    </submittedName>
</protein>
<name>A0ABD2LMB6_9BILA</name>
<evidence type="ECO:0000313" key="3">
    <source>
        <dbReference type="Proteomes" id="UP001620626"/>
    </source>
</evidence>
<accession>A0ABD2LMB6</accession>
<proteinExistence type="predicted"/>
<keyword evidence="1" id="KW-0472">Membrane</keyword>
<dbReference type="AlphaFoldDB" id="A0ABD2LMB6"/>
<dbReference type="Proteomes" id="UP001620626">
    <property type="component" value="Unassembled WGS sequence"/>
</dbReference>
<dbReference type="EMBL" id="JBICBT010000359">
    <property type="protein sequence ID" value="KAL3116375.1"/>
    <property type="molecule type" value="Genomic_DNA"/>
</dbReference>
<gene>
    <name evidence="2" type="ORF">niasHT_002458</name>
</gene>
<sequence>MLRYTWNGEKHWDEIWNGEKHWDETCSYHQKFKEILSIDGTLVVVCTFVMELILPAQRMALRAFINWVCCAIEEYRFSRVFSPPLQISKNAIAIRVYQGIRCHGSLGHSPCPHRITPGLCHYNLPPIPAGDCAIAIHPLLHAVLIGPMAFHAILITTGHYSGVALTLLCLLFPHWQSASIVCAIVALPALLFVVFVFPEVQCGWSLLTTNPVFISPNSEPQN</sequence>
<comment type="caution">
    <text evidence="2">The sequence shown here is derived from an EMBL/GenBank/DDBJ whole genome shotgun (WGS) entry which is preliminary data.</text>
</comment>
<organism evidence="2 3">
    <name type="scientific">Heterodera trifolii</name>
    <dbReference type="NCBI Taxonomy" id="157864"/>
    <lineage>
        <taxon>Eukaryota</taxon>
        <taxon>Metazoa</taxon>
        <taxon>Ecdysozoa</taxon>
        <taxon>Nematoda</taxon>
        <taxon>Chromadorea</taxon>
        <taxon>Rhabditida</taxon>
        <taxon>Tylenchina</taxon>
        <taxon>Tylenchomorpha</taxon>
        <taxon>Tylenchoidea</taxon>
        <taxon>Heteroderidae</taxon>
        <taxon>Heteroderinae</taxon>
        <taxon>Heterodera</taxon>
    </lineage>
</organism>
<evidence type="ECO:0000256" key="1">
    <source>
        <dbReference type="SAM" id="Phobius"/>
    </source>
</evidence>
<evidence type="ECO:0000313" key="2">
    <source>
        <dbReference type="EMBL" id="KAL3116375.1"/>
    </source>
</evidence>
<reference evidence="2 3" key="1">
    <citation type="submission" date="2024-10" db="EMBL/GenBank/DDBJ databases">
        <authorList>
            <person name="Kim D."/>
        </authorList>
    </citation>
    <scope>NUCLEOTIDE SEQUENCE [LARGE SCALE GENOMIC DNA]</scope>
    <source>
        <strain evidence="2">BH-2024</strain>
    </source>
</reference>
<keyword evidence="3" id="KW-1185">Reference proteome</keyword>